<dbReference type="OrthoDB" id="594989at2"/>
<dbReference type="RefSeq" id="WP_117391754.1">
    <property type="nucleotide sequence ID" value="NZ_QWDC01000002.1"/>
</dbReference>
<feature type="transmembrane region" description="Helical" evidence="1">
    <location>
        <begin position="85"/>
        <end position="102"/>
    </location>
</feature>
<evidence type="ECO:0000313" key="3">
    <source>
        <dbReference type="Proteomes" id="UP000264217"/>
    </source>
</evidence>
<sequence length="155" mass="17350">MLQRIQSIYLLFASLVLFALFLFPLAHGLFVDGKLIDIAVTGVTEKVNNVDKPLQSFVALTVLTAIVGLIPLVIIFLFRNRKQQIALIYGTILVLIGYSFWMAQTVKKVVGPITLEYRNMGIGLFLTSLSIILLIFAVKAIQRDEKLVKSADRLR</sequence>
<gene>
    <name evidence="2" type="ORF">D0C36_11390</name>
</gene>
<evidence type="ECO:0000256" key="1">
    <source>
        <dbReference type="SAM" id="Phobius"/>
    </source>
</evidence>
<keyword evidence="1" id="KW-0472">Membrane</keyword>
<keyword evidence="1" id="KW-1133">Transmembrane helix</keyword>
<organism evidence="2 3">
    <name type="scientific">Mucilaginibacter conchicola</name>
    <dbReference type="NCBI Taxonomy" id="2303333"/>
    <lineage>
        <taxon>Bacteria</taxon>
        <taxon>Pseudomonadati</taxon>
        <taxon>Bacteroidota</taxon>
        <taxon>Sphingobacteriia</taxon>
        <taxon>Sphingobacteriales</taxon>
        <taxon>Sphingobacteriaceae</taxon>
        <taxon>Mucilaginibacter</taxon>
    </lineage>
</organism>
<dbReference type="AlphaFoldDB" id="A0A372NRY3"/>
<proteinExistence type="predicted"/>
<name>A0A372NRY3_9SPHI</name>
<feature type="transmembrane region" description="Helical" evidence="1">
    <location>
        <begin position="122"/>
        <end position="141"/>
    </location>
</feature>
<feature type="transmembrane region" description="Helical" evidence="1">
    <location>
        <begin position="57"/>
        <end position="78"/>
    </location>
</feature>
<keyword evidence="3" id="KW-1185">Reference proteome</keyword>
<dbReference type="Pfam" id="PF14126">
    <property type="entry name" value="DUF4293"/>
    <property type="match status" value="1"/>
</dbReference>
<keyword evidence="1" id="KW-0812">Transmembrane</keyword>
<accession>A0A372NRY3</accession>
<protein>
    <submittedName>
        <fullName evidence="2">DUF4293 family protein</fullName>
    </submittedName>
</protein>
<dbReference type="Proteomes" id="UP000264217">
    <property type="component" value="Unassembled WGS sequence"/>
</dbReference>
<comment type="caution">
    <text evidence="2">The sequence shown here is derived from an EMBL/GenBank/DDBJ whole genome shotgun (WGS) entry which is preliminary data.</text>
</comment>
<reference evidence="2 3" key="1">
    <citation type="submission" date="2018-08" db="EMBL/GenBank/DDBJ databases">
        <title>Mucilaginibacter sp. MYSH2.</title>
        <authorList>
            <person name="Seo T."/>
        </authorList>
    </citation>
    <scope>NUCLEOTIDE SEQUENCE [LARGE SCALE GENOMIC DNA]</scope>
    <source>
        <strain evidence="2 3">MYSH2</strain>
    </source>
</reference>
<evidence type="ECO:0000313" key="2">
    <source>
        <dbReference type="EMBL" id="RFZ92043.1"/>
    </source>
</evidence>
<dbReference type="EMBL" id="QWDC01000002">
    <property type="protein sequence ID" value="RFZ92043.1"/>
    <property type="molecule type" value="Genomic_DNA"/>
</dbReference>
<dbReference type="InterPro" id="IPR025635">
    <property type="entry name" value="DUF4293"/>
</dbReference>